<organism evidence="2 3">
    <name type="scientific">Sphingomonas parapaucimobilis NBRC 15100</name>
    <dbReference type="NCBI Taxonomy" id="1219049"/>
    <lineage>
        <taxon>Bacteria</taxon>
        <taxon>Pseudomonadati</taxon>
        <taxon>Pseudomonadota</taxon>
        <taxon>Alphaproteobacteria</taxon>
        <taxon>Sphingomonadales</taxon>
        <taxon>Sphingomonadaceae</taxon>
        <taxon>Sphingomonas</taxon>
    </lineage>
</organism>
<evidence type="ECO:0000256" key="1">
    <source>
        <dbReference type="SAM" id="MobiDB-lite"/>
    </source>
</evidence>
<dbReference type="Proteomes" id="UP000032305">
    <property type="component" value="Unassembled WGS sequence"/>
</dbReference>
<evidence type="ECO:0000313" key="3">
    <source>
        <dbReference type="Proteomes" id="UP000032305"/>
    </source>
</evidence>
<feature type="region of interest" description="Disordered" evidence="1">
    <location>
        <begin position="20"/>
        <end position="93"/>
    </location>
</feature>
<feature type="compositionally biased region" description="Basic and acidic residues" evidence="1">
    <location>
        <begin position="55"/>
        <end position="82"/>
    </location>
</feature>
<proteinExistence type="predicted"/>
<evidence type="ECO:0000313" key="2">
    <source>
        <dbReference type="EMBL" id="GAM02802.1"/>
    </source>
</evidence>
<sequence>MRLFERIATWFDDWTLPGRSGIGSDGTDINPATGLPTIAGAGSPDVAGNPYGSTRSHDYESDWQRHDRWDSGTHDHFQHHDSWSASSHDPWRD</sequence>
<name>A0A0A1WCB0_9SPHN</name>
<keyword evidence="3" id="KW-1185">Reference proteome</keyword>
<comment type="caution">
    <text evidence="2">The sequence shown here is derived from an EMBL/GenBank/DDBJ whole genome shotgun (WGS) entry which is preliminary data.</text>
</comment>
<accession>A0A0A1WCB0</accession>
<gene>
    <name evidence="2" type="ORF">SP5_099_00170</name>
</gene>
<dbReference type="RefSeq" id="WP_042491054.1">
    <property type="nucleotide sequence ID" value="NZ_BBPI01000099.1"/>
</dbReference>
<dbReference type="AlphaFoldDB" id="A0A0A1WCB0"/>
<dbReference type="EMBL" id="BBPI01000099">
    <property type="protein sequence ID" value="GAM02802.1"/>
    <property type="molecule type" value="Genomic_DNA"/>
</dbReference>
<protein>
    <submittedName>
        <fullName evidence="2">Uncharacterized protein</fullName>
    </submittedName>
</protein>
<reference evidence="2 3" key="1">
    <citation type="submission" date="2014-11" db="EMBL/GenBank/DDBJ databases">
        <title>Whole genome shotgun sequence of Sphingomonas parapaucimobilis NBRC 15100.</title>
        <authorList>
            <person name="Katano-Makiyama Y."/>
            <person name="Hosoyama A."/>
            <person name="Hashimoto M."/>
            <person name="Hosoyama Y."/>
            <person name="Noguchi M."/>
            <person name="Numata M."/>
            <person name="Tsuchikane K."/>
            <person name="Hirakata S."/>
            <person name="Uohara A."/>
            <person name="Shimodaira J."/>
            <person name="Ohji S."/>
            <person name="Ichikawa N."/>
            <person name="Kimura A."/>
            <person name="Yamazoe A."/>
            <person name="Fujita N."/>
        </authorList>
    </citation>
    <scope>NUCLEOTIDE SEQUENCE [LARGE SCALE GENOMIC DNA]</scope>
    <source>
        <strain evidence="2 3">NBRC 15100</strain>
    </source>
</reference>